<feature type="compositionally biased region" description="Low complexity" evidence="1">
    <location>
        <begin position="44"/>
        <end position="55"/>
    </location>
</feature>
<organism evidence="2 3">
    <name type="scientific">Trichophyton soudanense CBS 452.61</name>
    <dbReference type="NCBI Taxonomy" id="1215331"/>
    <lineage>
        <taxon>Eukaryota</taxon>
        <taxon>Fungi</taxon>
        <taxon>Dikarya</taxon>
        <taxon>Ascomycota</taxon>
        <taxon>Pezizomycotina</taxon>
        <taxon>Eurotiomycetes</taxon>
        <taxon>Eurotiomycetidae</taxon>
        <taxon>Onygenales</taxon>
        <taxon>Arthrodermataceae</taxon>
        <taxon>Trichophyton</taxon>
    </lineage>
</organism>
<feature type="compositionally biased region" description="Acidic residues" evidence="1">
    <location>
        <begin position="364"/>
        <end position="395"/>
    </location>
</feature>
<feature type="compositionally biased region" description="Low complexity" evidence="1">
    <location>
        <begin position="143"/>
        <end position="156"/>
    </location>
</feature>
<feature type="region of interest" description="Disordered" evidence="1">
    <location>
        <begin position="324"/>
        <end position="395"/>
    </location>
</feature>
<proteinExistence type="predicted"/>
<feature type="compositionally biased region" description="Polar residues" evidence="1">
    <location>
        <begin position="324"/>
        <end position="337"/>
    </location>
</feature>
<dbReference type="EMBL" id="KK208891">
    <property type="protein sequence ID" value="EZF71869.1"/>
    <property type="molecule type" value="Genomic_DNA"/>
</dbReference>
<feature type="compositionally biased region" description="Acidic residues" evidence="1">
    <location>
        <begin position="84"/>
        <end position="95"/>
    </location>
</feature>
<protein>
    <submittedName>
        <fullName evidence="2">Uncharacterized protein</fullName>
    </submittedName>
</protein>
<feature type="region of interest" description="Disordered" evidence="1">
    <location>
        <begin position="1"/>
        <end position="163"/>
    </location>
</feature>
<reference evidence="2 3" key="1">
    <citation type="submission" date="2014-02" db="EMBL/GenBank/DDBJ databases">
        <title>The Genome Sequence of Trichophyton rubrum (morphotype soudanense) CBS 452.61.</title>
        <authorList>
            <consortium name="The Broad Institute Genomics Platform"/>
            <person name="Cuomo C.A."/>
            <person name="White T.C."/>
            <person name="Graser Y."/>
            <person name="Martinez-Rossi N."/>
            <person name="Heitman J."/>
            <person name="Young S.K."/>
            <person name="Zeng Q."/>
            <person name="Gargeya S."/>
            <person name="Abouelleil A."/>
            <person name="Alvarado L."/>
            <person name="Chapman S.B."/>
            <person name="Gainer-Dewar J."/>
            <person name="Goldberg J."/>
            <person name="Griggs A."/>
            <person name="Gujja S."/>
            <person name="Hansen M."/>
            <person name="Howarth C."/>
            <person name="Imamovic A."/>
            <person name="Larimer J."/>
            <person name="Martinez D."/>
            <person name="Murphy C."/>
            <person name="Pearson M.D."/>
            <person name="Persinoti G."/>
            <person name="Poon T."/>
            <person name="Priest M."/>
            <person name="Roberts A.D."/>
            <person name="Saif S."/>
            <person name="Shea T.D."/>
            <person name="Sykes S.N."/>
            <person name="Wortman J."/>
            <person name="Nusbaum C."/>
            <person name="Birren B."/>
        </authorList>
    </citation>
    <scope>NUCLEOTIDE SEQUENCE [LARGE SCALE GENOMIC DNA]</scope>
    <source>
        <strain evidence="2 3">CBS 452.61</strain>
    </source>
</reference>
<gene>
    <name evidence="2" type="ORF">H105_05992</name>
</gene>
<sequence>MFSAKNIQARKAFGLRPRSSTSIAGRQTGRLSLQQYAHRSNQISHPSPSSQRSSSEQLFRPPANLNYLFDADSNENDSNGSASSEEDEDDDDAEGQDTKEPPEIVDLTGNSLETATPLEINDLSSIKSTNPLNLEPTKVGRLSQSSQRSTSSNQTRMSDDEAESWLQLRLAEEAAKKKRTIFAPLPPPSSQQPPHPPSPTPIRPTDAAWRSQSLRRKPVVWAPRSFLPVDRKHAAYLERLDAIEAAFKRLEQIGLMNERSSIEKMEFENVKAKFDAKIPLTSIEKRRLQDIQRNIERREYSWSVNKMALERNVVKKRDNSAINTSAEANVSEASISPRNPDEPKASSSRRKRPTSHAAKQPEPIQEDDQPGMEVETTDGEEDDEDPDEAQEDDAPEPVWIYHVFRTEIDAANPNPTPVYISSHLSRLRAESKMRDQISTSYGNLKERTRMEFRVTFEEDFTEQVVEFASGRTVIVRVEREIHEEPVKRKKRIKLQLIPTKIYTIIEQISATPVGDTTSEHTAPAGAQSTKYTEMPECFILRKDANAQANRLMLAHLTGHLDEAERFNLDVTGDIDMQARLYLHELDEGERLYDKKHVLPEVEDGMRKEVSIRVLEHLVRGPRN</sequence>
<keyword evidence="3" id="KW-1185">Reference proteome</keyword>
<name>A0A022XMW8_TRISD</name>
<feature type="region of interest" description="Disordered" evidence="1">
    <location>
        <begin position="182"/>
        <end position="205"/>
    </location>
</feature>
<evidence type="ECO:0000256" key="1">
    <source>
        <dbReference type="SAM" id="MobiDB-lite"/>
    </source>
</evidence>
<feature type="compositionally biased region" description="Polar residues" evidence="1">
    <location>
        <begin position="18"/>
        <end position="43"/>
    </location>
</feature>
<feature type="compositionally biased region" description="Pro residues" evidence="1">
    <location>
        <begin position="184"/>
        <end position="202"/>
    </location>
</feature>
<accession>A0A022XMW8</accession>
<evidence type="ECO:0000313" key="3">
    <source>
        <dbReference type="Proteomes" id="UP000023623"/>
    </source>
</evidence>
<dbReference type="HOGENOM" id="CLU_438869_0_0_1"/>
<dbReference type="Proteomes" id="UP000023623">
    <property type="component" value="Unassembled WGS sequence"/>
</dbReference>
<evidence type="ECO:0000313" key="2">
    <source>
        <dbReference type="EMBL" id="EZF71869.1"/>
    </source>
</evidence>
<dbReference type="OrthoDB" id="4199595at2759"/>
<dbReference type="AlphaFoldDB" id="A0A022XMW8"/>
<feature type="compositionally biased region" description="Polar residues" evidence="1">
    <location>
        <begin position="122"/>
        <end position="132"/>
    </location>
</feature>